<protein>
    <submittedName>
        <fullName evidence="1">Uncharacterized protein</fullName>
    </submittedName>
</protein>
<gene>
    <name evidence="1" type="ORF">UFOVP71_272</name>
</gene>
<sequence length="236" mass="27409">MLNIDTIVYQLPIEIDIDKILAESTHLISKCRYASKLPAQDAAVSISVTGSEKTPLDHWYDYNTGAMGVSKDHITGEQVTKDWENYTLGFPGAYREIDSYYKNGMPDRDLIQWHPDIVDSEMFRFKDRIASFFNIDNNLRCRLSFINGKWNIAKHSDPHTPWRVHVNLKSGPGTYWKFHDIETNETITWHQPAGSVWLIRTGNIQHEVVVPHGESRLQIFYHIWERNLGPNYHQIA</sequence>
<evidence type="ECO:0000313" key="1">
    <source>
        <dbReference type="EMBL" id="CAB4241734.1"/>
    </source>
</evidence>
<accession>A0A6J5TBQ9</accession>
<organism evidence="1">
    <name type="scientific">uncultured Caudovirales phage</name>
    <dbReference type="NCBI Taxonomy" id="2100421"/>
    <lineage>
        <taxon>Viruses</taxon>
        <taxon>Duplodnaviria</taxon>
        <taxon>Heunggongvirae</taxon>
        <taxon>Uroviricota</taxon>
        <taxon>Caudoviricetes</taxon>
        <taxon>Peduoviridae</taxon>
        <taxon>Maltschvirus</taxon>
        <taxon>Maltschvirus maltsch</taxon>
    </lineage>
</organism>
<dbReference type="EMBL" id="LR797824">
    <property type="protein sequence ID" value="CAB4241734.1"/>
    <property type="molecule type" value="Genomic_DNA"/>
</dbReference>
<name>A0A6J5TBQ9_9CAUD</name>
<proteinExistence type="predicted"/>
<reference evidence="1" key="1">
    <citation type="submission" date="2020-05" db="EMBL/GenBank/DDBJ databases">
        <authorList>
            <person name="Chiriac C."/>
            <person name="Salcher M."/>
            <person name="Ghai R."/>
            <person name="Kavagutti S V."/>
        </authorList>
    </citation>
    <scope>NUCLEOTIDE SEQUENCE</scope>
</reference>